<dbReference type="GO" id="GO:0050661">
    <property type="term" value="F:NADP binding"/>
    <property type="evidence" value="ECO:0007669"/>
    <property type="project" value="InterPro"/>
</dbReference>
<keyword evidence="4 7" id="KW-0554">One-carbon metabolism</keyword>
<comment type="similarity">
    <text evidence="2 7">Belongs to the dihydrofolate reductase family.</text>
</comment>
<evidence type="ECO:0000313" key="10">
    <source>
        <dbReference type="Proteomes" id="UP000474104"/>
    </source>
</evidence>
<dbReference type="PRINTS" id="PR00070">
    <property type="entry name" value="DHFR"/>
</dbReference>
<evidence type="ECO:0000256" key="6">
    <source>
        <dbReference type="ARBA" id="ARBA00023002"/>
    </source>
</evidence>
<organism evidence="9 10">
    <name type="scientific">Schaedlerella arabinosiphila</name>
    <dbReference type="NCBI Taxonomy" id="2044587"/>
    <lineage>
        <taxon>Bacteria</taxon>
        <taxon>Bacillati</taxon>
        <taxon>Bacillota</taxon>
        <taxon>Clostridia</taxon>
        <taxon>Lachnospirales</taxon>
        <taxon>Lachnospiraceae</taxon>
        <taxon>Schaedlerella</taxon>
    </lineage>
</organism>
<evidence type="ECO:0000256" key="2">
    <source>
        <dbReference type="ARBA" id="ARBA00009539"/>
    </source>
</evidence>
<dbReference type="CDD" id="cd00209">
    <property type="entry name" value="DHFR"/>
    <property type="match status" value="1"/>
</dbReference>
<dbReference type="Pfam" id="PF00186">
    <property type="entry name" value="DHFR_1"/>
    <property type="match status" value="1"/>
</dbReference>
<proteinExistence type="inferred from homology"/>
<feature type="domain" description="DHFR" evidence="8">
    <location>
        <begin position="1"/>
        <end position="161"/>
    </location>
</feature>
<keyword evidence="5 7" id="KW-0521">NADP</keyword>
<accession>A0A9X5H830</accession>
<name>A0A9X5H830_9FIRM</name>
<evidence type="ECO:0000256" key="4">
    <source>
        <dbReference type="ARBA" id="ARBA00022563"/>
    </source>
</evidence>
<dbReference type="RefSeq" id="WP_004079202.1">
    <property type="nucleotide sequence ID" value="NZ_VIRB01000120.1"/>
</dbReference>
<dbReference type="InterPro" id="IPR024072">
    <property type="entry name" value="DHFR-like_dom_sf"/>
</dbReference>
<sequence length="169" mass="19537">MNIIVAVDKNWAIGKNNKMMWSIPADMRFFREKTTGHVVVMGRKTLESFPNGLPLKQRTNIVLSRDKNYQVKGALAVHTMEELLEHLKGYAPEEIFIIGGESIYRQFLPYCDTAYVTKIDHAYDADTHFPNLDEMPEWEMTEAGEEQTSFDLEFVFTKYERKSGGISFE</sequence>
<dbReference type="SUPFAM" id="SSF53597">
    <property type="entry name" value="Dihydrofolate reductase-like"/>
    <property type="match status" value="1"/>
</dbReference>
<reference evidence="9 10" key="1">
    <citation type="submission" date="2019-07" db="EMBL/GenBank/DDBJ databases">
        <title>Draft genome sequences of 15 bacterial species constituting the stable defined intestinal microbiota of the GM15 gnotobiotic mouse model.</title>
        <authorList>
            <person name="Elie C."/>
            <person name="Mathieu A."/>
            <person name="Saliou A."/>
            <person name="Darnaud M."/>
            <person name="Leulier F."/>
            <person name="Tamellini A."/>
        </authorList>
    </citation>
    <scope>NUCLEOTIDE SEQUENCE [LARGE SCALE GENOMIC DNA]</scope>
    <source>
        <strain evidence="10">ASF 502</strain>
    </source>
</reference>
<dbReference type="GO" id="GO:0004146">
    <property type="term" value="F:dihydrofolate reductase activity"/>
    <property type="evidence" value="ECO:0007669"/>
    <property type="project" value="UniProtKB-EC"/>
</dbReference>
<dbReference type="PIRSF" id="PIRSF000194">
    <property type="entry name" value="DHFR"/>
    <property type="match status" value="1"/>
</dbReference>
<evidence type="ECO:0000256" key="7">
    <source>
        <dbReference type="PIRNR" id="PIRNR000194"/>
    </source>
</evidence>
<evidence type="ECO:0000313" key="9">
    <source>
        <dbReference type="EMBL" id="NDO70778.1"/>
    </source>
</evidence>
<gene>
    <name evidence="9" type="ORF">FMM80_19850</name>
</gene>
<evidence type="ECO:0000256" key="5">
    <source>
        <dbReference type="ARBA" id="ARBA00022857"/>
    </source>
</evidence>
<dbReference type="GO" id="GO:0046655">
    <property type="term" value="P:folic acid metabolic process"/>
    <property type="evidence" value="ECO:0007669"/>
    <property type="project" value="TreeGrafter"/>
</dbReference>
<comment type="pathway">
    <text evidence="1 7">Cofactor biosynthesis; tetrahydrofolate biosynthesis; 5,6,7,8-tetrahydrofolate from 7,8-dihydrofolate: step 1/1.</text>
</comment>
<dbReference type="PANTHER" id="PTHR48069">
    <property type="entry name" value="DIHYDROFOLATE REDUCTASE"/>
    <property type="match status" value="1"/>
</dbReference>
<dbReference type="GO" id="GO:0006730">
    <property type="term" value="P:one-carbon metabolic process"/>
    <property type="evidence" value="ECO:0007669"/>
    <property type="project" value="UniProtKB-KW"/>
</dbReference>
<dbReference type="Proteomes" id="UP000474104">
    <property type="component" value="Unassembled WGS sequence"/>
</dbReference>
<comment type="caution">
    <text evidence="9">The sequence shown here is derived from an EMBL/GenBank/DDBJ whole genome shotgun (WGS) entry which is preliminary data.</text>
</comment>
<dbReference type="Gene3D" id="3.40.430.10">
    <property type="entry name" value="Dihydrofolate Reductase, subunit A"/>
    <property type="match status" value="1"/>
</dbReference>
<comment type="catalytic activity">
    <reaction evidence="7">
        <text>(6S)-5,6,7,8-tetrahydrofolate + NADP(+) = 7,8-dihydrofolate + NADPH + H(+)</text>
        <dbReference type="Rhea" id="RHEA:15009"/>
        <dbReference type="ChEBI" id="CHEBI:15378"/>
        <dbReference type="ChEBI" id="CHEBI:57451"/>
        <dbReference type="ChEBI" id="CHEBI:57453"/>
        <dbReference type="ChEBI" id="CHEBI:57783"/>
        <dbReference type="ChEBI" id="CHEBI:58349"/>
        <dbReference type="EC" id="1.5.1.3"/>
    </reaction>
</comment>
<dbReference type="PANTHER" id="PTHR48069:SF3">
    <property type="entry name" value="DIHYDROFOLATE REDUCTASE"/>
    <property type="match status" value="1"/>
</dbReference>
<comment type="function">
    <text evidence="7">Key enzyme in folate metabolism. Catalyzes an essential reaction for de novo glycine and purine synthesis, and for DNA precursor synthesis.</text>
</comment>
<dbReference type="InterPro" id="IPR012259">
    <property type="entry name" value="DHFR"/>
</dbReference>
<dbReference type="GO" id="GO:0046452">
    <property type="term" value="P:dihydrofolate metabolic process"/>
    <property type="evidence" value="ECO:0007669"/>
    <property type="project" value="TreeGrafter"/>
</dbReference>
<dbReference type="GO" id="GO:0005829">
    <property type="term" value="C:cytosol"/>
    <property type="evidence" value="ECO:0007669"/>
    <property type="project" value="TreeGrafter"/>
</dbReference>
<dbReference type="InterPro" id="IPR001796">
    <property type="entry name" value="DHFR_dom"/>
</dbReference>
<dbReference type="GO" id="GO:0046654">
    <property type="term" value="P:tetrahydrofolate biosynthetic process"/>
    <property type="evidence" value="ECO:0007669"/>
    <property type="project" value="InterPro"/>
</dbReference>
<dbReference type="AlphaFoldDB" id="A0A9X5H830"/>
<dbReference type="PROSITE" id="PS51330">
    <property type="entry name" value="DHFR_2"/>
    <property type="match status" value="1"/>
</dbReference>
<evidence type="ECO:0000256" key="3">
    <source>
        <dbReference type="ARBA" id="ARBA00012856"/>
    </source>
</evidence>
<dbReference type="EMBL" id="VIRB01000120">
    <property type="protein sequence ID" value="NDO70778.1"/>
    <property type="molecule type" value="Genomic_DNA"/>
</dbReference>
<dbReference type="OrthoDB" id="9804315at2"/>
<evidence type="ECO:0000259" key="8">
    <source>
        <dbReference type="PROSITE" id="PS51330"/>
    </source>
</evidence>
<keyword evidence="6 7" id="KW-0560">Oxidoreductase</keyword>
<dbReference type="EC" id="1.5.1.3" evidence="3 7"/>
<evidence type="ECO:0000256" key="1">
    <source>
        <dbReference type="ARBA" id="ARBA00004903"/>
    </source>
</evidence>
<protein>
    <recommendedName>
        <fullName evidence="3 7">Dihydrofolate reductase</fullName>
        <ecNumber evidence="3 7">1.5.1.3</ecNumber>
    </recommendedName>
</protein>